<keyword evidence="4" id="KW-1185">Reference proteome</keyword>
<keyword evidence="3" id="KW-0808">Transferase</keyword>
<sequence>MAVAGADLRQAASDPEGAGGGVNGAGVSDGDLIAVYGLLRAGQSGFARFGLAGAFEARGPCLIPGLLYDLGDYPGLTGGPGQVRGELFAVRDAQVMPRLDAFEDYWPGDKARTRYERRRLRLVEPEGLEAWVYIWVRPLTGARAIASGDWLAR</sequence>
<evidence type="ECO:0000259" key="2">
    <source>
        <dbReference type="Pfam" id="PF06094"/>
    </source>
</evidence>
<evidence type="ECO:0000256" key="1">
    <source>
        <dbReference type="SAM" id="MobiDB-lite"/>
    </source>
</evidence>
<dbReference type="AlphaFoldDB" id="A0A5M6ZQU6"/>
<dbReference type="EMBL" id="VWOJ01000001">
    <property type="protein sequence ID" value="KAA5804651.1"/>
    <property type="molecule type" value="Genomic_DNA"/>
</dbReference>
<feature type="domain" description="Gamma-glutamylcyclotransferase AIG2-like" evidence="2">
    <location>
        <begin position="34"/>
        <end position="151"/>
    </location>
</feature>
<evidence type="ECO:0000313" key="4">
    <source>
        <dbReference type="Proteomes" id="UP000325122"/>
    </source>
</evidence>
<dbReference type="CDD" id="cd06661">
    <property type="entry name" value="GGCT_like"/>
    <property type="match status" value="1"/>
</dbReference>
<dbReference type="Gene3D" id="3.10.490.10">
    <property type="entry name" value="Gamma-glutamyl cyclotransferase-like"/>
    <property type="match status" value="1"/>
</dbReference>
<dbReference type="Proteomes" id="UP000325122">
    <property type="component" value="Unassembled WGS sequence"/>
</dbReference>
<reference evidence="3 4" key="1">
    <citation type="submission" date="2019-09" db="EMBL/GenBank/DDBJ databases">
        <authorList>
            <person name="Kevbrin V."/>
            <person name="Grouzdev D.S."/>
        </authorList>
    </citation>
    <scope>NUCLEOTIDE SEQUENCE [LARGE SCALE GENOMIC DNA]</scope>
    <source>
        <strain evidence="3 4">G-192</strain>
    </source>
</reference>
<accession>A0A5M6ZQU6</accession>
<dbReference type="Pfam" id="PF06094">
    <property type="entry name" value="GGACT"/>
    <property type="match status" value="1"/>
</dbReference>
<gene>
    <name evidence="3" type="ORF">F1654_01190</name>
</gene>
<name>A0A5M6ZQU6_9PROT</name>
<evidence type="ECO:0000313" key="3">
    <source>
        <dbReference type="EMBL" id="KAA5804651.1"/>
    </source>
</evidence>
<organism evidence="3 4">
    <name type="scientific">Alkalicaulis satelles</name>
    <dbReference type="NCBI Taxonomy" id="2609175"/>
    <lineage>
        <taxon>Bacteria</taxon>
        <taxon>Pseudomonadati</taxon>
        <taxon>Pseudomonadota</taxon>
        <taxon>Alphaproteobacteria</taxon>
        <taxon>Maricaulales</taxon>
        <taxon>Maricaulaceae</taxon>
        <taxon>Alkalicaulis</taxon>
    </lineage>
</organism>
<dbReference type="GO" id="GO:0016740">
    <property type="term" value="F:transferase activity"/>
    <property type="evidence" value="ECO:0007669"/>
    <property type="project" value="UniProtKB-KW"/>
</dbReference>
<dbReference type="InterPro" id="IPR013024">
    <property type="entry name" value="GGCT-like"/>
</dbReference>
<dbReference type="InterPro" id="IPR009288">
    <property type="entry name" value="AIG2-like_dom"/>
</dbReference>
<dbReference type="InterPro" id="IPR036568">
    <property type="entry name" value="GGCT-like_sf"/>
</dbReference>
<comment type="caution">
    <text evidence="3">The sequence shown here is derived from an EMBL/GenBank/DDBJ whole genome shotgun (WGS) entry which is preliminary data.</text>
</comment>
<feature type="region of interest" description="Disordered" evidence="1">
    <location>
        <begin position="1"/>
        <end position="20"/>
    </location>
</feature>
<proteinExistence type="predicted"/>
<protein>
    <submittedName>
        <fullName evidence="3">Gamma-glutamylcyclotransferase</fullName>
    </submittedName>
</protein>
<dbReference type="SUPFAM" id="SSF110857">
    <property type="entry name" value="Gamma-glutamyl cyclotransferase-like"/>
    <property type="match status" value="1"/>
</dbReference>